<dbReference type="AlphaFoldDB" id="A0A4U8UX12"/>
<reference evidence="3 4" key="2">
    <citation type="journal article" date="2019" name="G3 (Bethesda)">
        <title>Hybrid Assembly of the Genome of the Entomopathogenic Nematode Steinernema carpocapsae Identifies the X-Chromosome.</title>
        <authorList>
            <person name="Serra L."/>
            <person name="Macchietto M."/>
            <person name="Macias-Munoz A."/>
            <person name="McGill C.J."/>
            <person name="Rodriguez I.M."/>
            <person name="Rodriguez B."/>
            <person name="Murad R."/>
            <person name="Mortazavi A."/>
        </authorList>
    </citation>
    <scope>NUCLEOTIDE SEQUENCE [LARGE SCALE GENOMIC DNA]</scope>
    <source>
        <strain evidence="3 4">ALL</strain>
    </source>
</reference>
<keyword evidence="4" id="KW-1185">Reference proteome</keyword>
<evidence type="ECO:0000256" key="1">
    <source>
        <dbReference type="SAM" id="MobiDB-lite"/>
    </source>
</evidence>
<protein>
    <submittedName>
        <fullName evidence="3">Uncharacterized protein</fullName>
    </submittedName>
</protein>
<keyword evidence="2" id="KW-0732">Signal</keyword>
<dbReference type="EMBL" id="AZBU02000001">
    <property type="protein sequence ID" value="TMS38030.1"/>
    <property type="molecule type" value="Genomic_DNA"/>
</dbReference>
<feature type="chain" id="PRO_5020415309" evidence="2">
    <location>
        <begin position="19"/>
        <end position="286"/>
    </location>
</feature>
<feature type="region of interest" description="Disordered" evidence="1">
    <location>
        <begin position="256"/>
        <end position="286"/>
    </location>
</feature>
<evidence type="ECO:0000313" key="3">
    <source>
        <dbReference type="EMBL" id="TMS38030.1"/>
    </source>
</evidence>
<feature type="compositionally biased region" description="Basic and acidic residues" evidence="1">
    <location>
        <begin position="256"/>
        <end position="271"/>
    </location>
</feature>
<reference evidence="3 4" key="1">
    <citation type="journal article" date="2015" name="Genome Biol.">
        <title>Comparative genomics of Steinernema reveals deeply conserved gene regulatory networks.</title>
        <authorList>
            <person name="Dillman A.R."/>
            <person name="Macchietto M."/>
            <person name="Porter C.F."/>
            <person name="Rogers A."/>
            <person name="Williams B."/>
            <person name="Antoshechkin I."/>
            <person name="Lee M.M."/>
            <person name="Goodwin Z."/>
            <person name="Lu X."/>
            <person name="Lewis E.E."/>
            <person name="Goodrich-Blair H."/>
            <person name="Stock S.P."/>
            <person name="Adams B.J."/>
            <person name="Sternberg P.W."/>
            <person name="Mortazavi A."/>
        </authorList>
    </citation>
    <scope>NUCLEOTIDE SEQUENCE [LARGE SCALE GENOMIC DNA]</scope>
    <source>
        <strain evidence="3 4">ALL</strain>
    </source>
</reference>
<dbReference type="OrthoDB" id="5846381at2759"/>
<sequence>MLLRLLLPLACALLAVSGLSVQKRDTAVLVHQKVDNLRDGCFPRGGGGCSCTIKKDGADETQSFDDLEACRRQTIQTAKNKMTLNQEFKQKFGNLKENCFPKPKSGCRCNVRDEAGAEVMKTFEKEEDCREVMDESAKEAKAAVNEEIKQKFGQFKENCFPKPSGGCKCNEKDGNGNEVVATYGSDAECKVSVSERSKRSPQRERPSQNVRDPVREQAQRNYAAVINELNEKFKGLKENCFPRPKGCLCIIGKDKDGRDINDRRMKDKDCKCQPGERGNGCPVGGA</sequence>
<name>A0A4U8UX12_STECR</name>
<dbReference type="Proteomes" id="UP000298663">
    <property type="component" value="Unassembled WGS sequence"/>
</dbReference>
<feature type="region of interest" description="Disordered" evidence="1">
    <location>
        <begin position="192"/>
        <end position="217"/>
    </location>
</feature>
<organism evidence="3 4">
    <name type="scientific">Steinernema carpocapsae</name>
    <name type="common">Entomopathogenic nematode</name>
    <dbReference type="NCBI Taxonomy" id="34508"/>
    <lineage>
        <taxon>Eukaryota</taxon>
        <taxon>Metazoa</taxon>
        <taxon>Ecdysozoa</taxon>
        <taxon>Nematoda</taxon>
        <taxon>Chromadorea</taxon>
        <taxon>Rhabditida</taxon>
        <taxon>Tylenchina</taxon>
        <taxon>Panagrolaimomorpha</taxon>
        <taxon>Strongyloidoidea</taxon>
        <taxon>Steinernematidae</taxon>
        <taxon>Steinernema</taxon>
    </lineage>
</organism>
<comment type="caution">
    <text evidence="3">The sequence shown here is derived from an EMBL/GenBank/DDBJ whole genome shotgun (WGS) entry which is preliminary data.</text>
</comment>
<accession>A0A4U8UX12</accession>
<feature type="compositionally biased region" description="Gly residues" evidence="1">
    <location>
        <begin position="277"/>
        <end position="286"/>
    </location>
</feature>
<gene>
    <name evidence="3" type="ORF">L596_004845</name>
</gene>
<evidence type="ECO:0000256" key="2">
    <source>
        <dbReference type="SAM" id="SignalP"/>
    </source>
</evidence>
<proteinExistence type="predicted"/>
<evidence type="ECO:0000313" key="4">
    <source>
        <dbReference type="Proteomes" id="UP000298663"/>
    </source>
</evidence>
<feature type="signal peptide" evidence="2">
    <location>
        <begin position="1"/>
        <end position="18"/>
    </location>
</feature>